<evidence type="ECO:0000256" key="1">
    <source>
        <dbReference type="SAM" id="MobiDB-lite"/>
    </source>
</evidence>
<organism evidence="2 3">
    <name type="scientific">Nocardioides luti</name>
    <dbReference type="NCBI Taxonomy" id="2761101"/>
    <lineage>
        <taxon>Bacteria</taxon>
        <taxon>Bacillati</taxon>
        <taxon>Actinomycetota</taxon>
        <taxon>Actinomycetes</taxon>
        <taxon>Propionibacteriales</taxon>
        <taxon>Nocardioidaceae</taxon>
        <taxon>Nocardioides</taxon>
    </lineage>
</organism>
<evidence type="ECO:0000313" key="2">
    <source>
        <dbReference type="EMBL" id="MBB6628318.1"/>
    </source>
</evidence>
<dbReference type="InterPro" id="IPR009737">
    <property type="entry name" value="Aim32/Apd1-like"/>
</dbReference>
<evidence type="ECO:0000313" key="3">
    <source>
        <dbReference type="Proteomes" id="UP000523955"/>
    </source>
</evidence>
<accession>A0A7X0VCK5</accession>
<proteinExistence type="predicted"/>
<name>A0A7X0VCK5_9ACTN</name>
<sequence length="289" mass="30353">MTPTPDFRCAASSVADDEPMAGSAPTETDWLLVEHPGPWGRKAVAESNLADEVREHLAGLEGVRVQLIRRHGGVSGPGVRVFRAHLDPAGTGTTVETAVLADAAELLGDVAWQPYDGHLWLVCTNGRRDVCCAELGRPVAGALSARWHEETWETTHLGGHRFSGTLLALPSGVALGRLDADTAVAACHDLALGQVPIAHSRGRAGAAPAAQVAELHLRTELGLTGLDEVAVGSVADEDGTSVVTLHASGTAYDVRVGGRASEPRRQSCADLATKPGRAYDVTQWVRHEG</sequence>
<comment type="caution">
    <text evidence="2">The sequence shown here is derived from an EMBL/GenBank/DDBJ whole genome shotgun (WGS) entry which is preliminary data.</text>
</comment>
<dbReference type="RefSeq" id="WP_185253394.1">
    <property type="nucleotide sequence ID" value="NZ_JACKXE010000001.1"/>
</dbReference>
<dbReference type="Pfam" id="PF06999">
    <property type="entry name" value="Suc_Fer-like"/>
    <property type="match status" value="1"/>
</dbReference>
<keyword evidence="3" id="KW-1185">Reference proteome</keyword>
<reference evidence="2 3" key="1">
    <citation type="submission" date="2020-08" db="EMBL/GenBank/DDBJ databases">
        <authorList>
            <person name="Seo M.-J."/>
        </authorList>
    </citation>
    <scope>NUCLEOTIDE SEQUENCE [LARGE SCALE GENOMIC DNA]</scope>
    <source>
        <strain evidence="2 3">KIGAM211</strain>
    </source>
</reference>
<dbReference type="AlphaFoldDB" id="A0A7X0VCK5"/>
<protein>
    <submittedName>
        <fullName evidence="2">Sucrase ferredoxin</fullName>
    </submittedName>
</protein>
<dbReference type="EMBL" id="JACKXE010000001">
    <property type="protein sequence ID" value="MBB6628318.1"/>
    <property type="molecule type" value="Genomic_DNA"/>
</dbReference>
<feature type="region of interest" description="Disordered" evidence="1">
    <location>
        <begin position="1"/>
        <end position="24"/>
    </location>
</feature>
<dbReference type="Proteomes" id="UP000523955">
    <property type="component" value="Unassembled WGS sequence"/>
</dbReference>
<gene>
    <name evidence="2" type="ORF">H5V45_13410</name>
</gene>